<gene>
    <name evidence="1" type="ORF">JG687_00002449</name>
</gene>
<evidence type="ECO:0000313" key="1">
    <source>
        <dbReference type="EMBL" id="KAG6970735.1"/>
    </source>
</evidence>
<protein>
    <submittedName>
        <fullName evidence="1">Uncharacterized protein</fullName>
    </submittedName>
</protein>
<dbReference type="AlphaFoldDB" id="A0A8T1UU83"/>
<dbReference type="Proteomes" id="UP000688947">
    <property type="component" value="Unassembled WGS sequence"/>
</dbReference>
<proteinExistence type="predicted"/>
<evidence type="ECO:0000313" key="2">
    <source>
        <dbReference type="Proteomes" id="UP000688947"/>
    </source>
</evidence>
<comment type="caution">
    <text evidence="1">The sequence shown here is derived from an EMBL/GenBank/DDBJ whole genome shotgun (WGS) entry which is preliminary data.</text>
</comment>
<sequence length="114" mass="12942">MAHESVGYEHKTRSMSNIELYTIAHAAICALFHKPPLHLQRCLQDASHSSALSGHCSVVPDGDDYYQCRLCFYRRKQLGQNTITLSSISFVTTRRRMKTRSASPRNARKVWASS</sequence>
<name>A0A8T1UU83_9STRA</name>
<accession>A0A8T1UU83</accession>
<organism evidence="1 2">
    <name type="scientific">Phytophthora cactorum</name>
    <dbReference type="NCBI Taxonomy" id="29920"/>
    <lineage>
        <taxon>Eukaryota</taxon>
        <taxon>Sar</taxon>
        <taxon>Stramenopiles</taxon>
        <taxon>Oomycota</taxon>
        <taxon>Peronosporomycetes</taxon>
        <taxon>Peronosporales</taxon>
        <taxon>Peronosporaceae</taxon>
        <taxon>Phytophthora</taxon>
    </lineage>
</organism>
<reference evidence="1" key="1">
    <citation type="submission" date="2021-01" db="EMBL/GenBank/DDBJ databases">
        <title>Phytophthora aleatoria, a newly-described species from Pinus radiata is distinct from Phytophthora cactorum isolates based on comparative genomics.</title>
        <authorList>
            <person name="Mcdougal R."/>
            <person name="Panda P."/>
            <person name="Williams N."/>
            <person name="Studholme D.J."/>
        </authorList>
    </citation>
    <scope>NUCLEOTIDE SEQUENCE</scope>
    <source>
        <strain evidence="1">NZFS 3830</strain>
    </source>
</reference>
<dbReference type="EMBL" id="JAENGZ010000067">
    <property type="protein sequence ID" value="KAG6970735.1"/>
    <property type="molecule type" value="Genomic_DNA"/>
</dbReference>